<name>A0A024UH22_9STRA</name>
<evidence type="ECO:0000313" key="1">
    <source>
        <dbReference type="EMBL" id="ETW05599.1"/>
    </source>
</evidence>
<dbReference type="RefSeq" id="XP_008865377.1">
    <property type="nucleotide sequence ID" value="XM_008867155.1"/>
</dbReference>
<protein>
    <submittedName>
        <fullName evidence="1">Uncharacterized protein</fullName>
    </submittedName>
</protein>
<dbReference type="GeneID" id="20080389"/>
<dbReference type="AlphaFoldDB" id="A0A024UH22"/>
<dbReference type="EMBL" id="KI913956">
    <property type="protein sequence ID" value="ETW05599.1"/>
    <property type="molecule type" value="Genomic_DNA"/>
</dbReference>
<sequence>MNCRFLWTTTMGGFLQQNSQFPDLDKYKVPPPHFETIHNPFATDLSNGSAQCWKWCAHEPLMLDALSAIMHFDVYQAQKAQSNCGSPFHLAEGEVILPFDLSLLSWLMDSRSAGEYFVDVGTGHETIGLGCCDEYESSVTSGNDISKLEGIFPSWRFRHKLESSQRKTSTQRMQLHIVRHATNHLEVGIRRGLLKNRRFFHGCRFCVGLKSHSVKVEAFESTRRGRRTTPCVPASIRLSS</sequence>
<dbReference type="RefSeq" id="XP_008865376.1">
    <property type="nucleotide sequence ID" value="XM_008867154.1"/>
</dbReference>
<dbReference type="EMBL" id="KI913956">
    <property type="protein sequence ID" value="ETW05600.1"/>
    <property type="molecule type" value="Genomic_DNA"/>
</dbReference>
<dbReference type="VEuPathDB" id="FungiDB:H310_03339"/>
<dbReference type="STRING" id="157072.A0A024UH22"/>
<organism evidence="1">
    <name type="scientific">Aphanomyces invadans</name>
    <dbReference type="NCBI Taxonomy" id="157072"/>
    <lineage>
        <taxon>Eukaryota</taxon>
        <taxon>Sar</taxon>
        <taxon>Stramenopiles</taxon>
        <taxon>Oomycota</taxon>
        <taxon>Saprolegniomycetes</taxon>
        <taxon>Saprolegniales</taxon>
        <taxon>Verrucalvaceae</taxon>
        <taxon>Aphanomyces</taxon>
    </lineage>
</organism>
<accession>A0A024UH22</accession>
<reference evidence="1" key="1">
    <citation type="submission" date="2013-12" db="EMBL/GenBank/DDBJ databases">
        <title>The Genome Sequence of Aphanomyces invadans NJM9701.</title>
        <authorList>
            <consortium name="The Broad Institute Genomics Platform"/>
            <person name="Russ C."/>
            <person name="Tyler B."/>
            <person name="van West P."/>
            <person name="Dieguez-Uribeondo J."/>
            <person name="Young S.K."/>
            <person name="Zeng Q."/>
            <person name="Gargeya S."/>
            <person name="Fitzgerald M."/>
            <person name="Abouelleil A."/>
            <person name="Alvarado L."/>
            <person name="Chapman S.B."/>
            <person name="Gainer-Dewar J."/>
            <person name="Goldberg J."/>
            <person name="Griggs A."/>
            <person name="Gujja S."/>
            <person name="Hansen M."/>
            <person name="Howarth C."/>
            <person name="Imamovic A."/>
            <person name="Ireland A."/>
            <person name="Larimer J."/>
            <person name="McCowan C."/>
            <person name="Murphy C."/>
            <person name="Pearson M."/>
            <person name="Poon T.W."/>
            <person name="Priest M."/>
            <person name="Roberts A."/>
            <person name="Saif S."/>
            <person name="Shea T."/>
            <person name="Sykes S."/>
            <person name="Wortman J."/>
            <person name="Nusbaum C."/>
            <person name="Birren B."/>
        </authorList>
    </citation>
    <scope>NUCLEOTIDE SEQUENCE [LARGE SCALE GENOMIC DNA]</scope>
    <source>
        <strain evidence="1">NJM9701</strain>
    </source>
</reference>
<gene>
    <name evidence="1" type="ORF">H310_03339</name>
</gene>
<proteinExistence type="predicted"/>